<sequence>VTCGYTGIVSMEKRDIMIRVIPMLDQLRKGLQMYDLPKIMKTQQDLCLPLFVPGEDDGVYSYRSRPVFSEIGSAKHQKEVNIMNFLQDYLQEIEDSGGPSNNSVTPESLTVGRIMQWMTGQRHKPVLPSEKKDFVINMKFHHDCDTQHTVCFPTVSTCSRTVTFPSTHLKTYSEFKNILTLAICHGQTFDRV</sequence>
<dbReference type="SUPFAM" id="SSF56204">
    <property type="entry name" value="Hect, E3 ligase catalytic domain"/>
    <property type="match status" value="1"/>
</dbReference>
<proteinExistence type="predicted"/>
<keyword evidence="2" id="KW-1185">Reference proteome</keyword>
<reference evidence="1" key="2">
    <citation type="submission" date="2025-08" db="UniProtKB">
        <authorList>
            <consortium name="Ensembl"/>
        </authorList>
    </citation>
    <scope>IDENTIFICATION</scope>
</reference>
<evidence type="ECO:0000313" key="2">
    <source>
        <dbReference type="Proteomes" id="UP000472265"/>
    </source>
</evidence>
<dbReference type="InParanoid" id="A0A671USW4"/>
<dbReference type="InterPro" id="IPR035983">
    <property type="entry name" value="Hect_E3_ubiquitin_ligase"/>
</dbReference>
<dbReference type="AlphaFoldDB" id="A0A671USW4"/>
<dbReference type="OMA" id="QVEMEIM"/>
<dbReference type="Gene3D" id="3.30.2410.10">
    <property type="entry name" value="Hect, E3 ligase catalytic domain"/>
    <property type="match status" value="1"/>
</dbReference>
<name>A0A671USW4_SPAAU</name>
<evidence type="ECO:0008006" key="3">
    <source>
        <dbReference type="Google" id="ProtNLM"/>
    </source>
</evidence>
<dbReference type="GO" id="GO:0004842">
    <property type="term" value="F:ubiquitin-protein transferase activity"/>
    <property type="evidence" value="ECO:0007669"/>
    <property type="project" value="InterPro"/>
</dbReference>
<dbReference type="Proteomes" id="UP000472265">
    <property type="component" value="Chromosome 1"/>
</dbReference>
<reference evidence="1" key="1">
    <citation type="submission" date="2021-04" db="EMBL/GenBank/DDBJ databases">
        <authorList>
            <consortium name="Wellcome Sanger Institute Data Sharing"/>
        </authorList>
    </citation>
    <scope>NUCLEOTIDE SEQUENCE [LARGE SCALE GENOMIC DNA]</scope>
</reference>
<evidence type="ECO:0000313" key="1">
    <source>
        <dbReference type="Ensembl" id="ENSSAUP00010017048.1"/>
    </source>
</evidence>
<dbReference type="GeneTree" id="ENSGT01150000287056"/>
<dbReference type="Ensembl" id="ENSSAUT00010018029.1">
    <property type="protein sequence ID" value="ENSSAUP00010017048.1"/>
    <property type="gene ID" value="ENSSAUG00010007835.1"/>
</dbReference>
<protein>
    <recommendedName>
        <fullName evidence="3">HECT domain-containing protein</fullName>
    </recommendedName>
</protein>
<accession>A0A671USW4</accession>
<organism evidence="1 2">
    <name type="scientific">Sparus aurata</name>
    <name type="common">Gilthead sea bream</name>
    <dbReference type="NCBI Taxonomy" id="8175"/>
    <lineage>
        <taxon>Eukaryota</taxon>
        <taxon>Metazoa</taxon>
        <taxon>Chordata</taxon>
        <taxon>Craniata</taxon>
        <taxon>Vertebrata</taxon>
        <taxon>Euteleostomi</taxon>
        <taxon>Actinopterygii</taxon>
        <taxon>Neopterygii</taxon>
        <taxon>Teleostei</taxon>
        <taxon>Neoteleostei</taxon>
        <taxon>Acanthomorphata</taxon>
        <taxon>Eupercaria</taxon>
        <taxon>Spariformes</taxon>
        <taxon>Sparidae</taxon>
        <taxon>Sparus</taxon>
    </lineage>
</organism>
<reference evidence="1" key="3">
    <citation type="submission" date="2025-09" db="UniProtKB">
        <authorList>
            <consortium name="Ensembl"/>
        </authorList>
    </citation>
    <scope>IDENTIFICATION</scope>
</reference>